<evidence type="ECO:0000256" key="8">
    <source>
        <dbReference type="ARBA" id="ARBA00022842"/>
    </source>
</evidence>
<comment type="catalytic activity">
    <reaction evidence="11">
        <text>8-oxo-GTP + H2O = 8-oxo-GMP + diphosphate + H(+)</text>
        <dbReference type="Rhea" id="RHEA:67616"/>
        <dbReference type="ChEBI" id="CHEBI:15377"/>
        <dbReference type="ChEBI" id="CHEBI:15378"/>
        <dbReference type="ChEBI" id="CHEBI:33019"/>
        <dbReference type="ChEBI" id="CHEBI:143553"/>
        <dbReference type="ChEBI" id="CHEBI:145694"/>
    </reaction>
</comment>
<dbReference type="InterPro" id="IPR000086">
    <property type="entry name" value="NUDIX_hydrolase_dom"/>
</dbReference>
<dbReference type="CDD" id="cd03425">
    <property type="entry name" value="NUDIX_MutT_NudA_like"/>
    <property type="match status" value="1"/>
</dbReference>
<dbReference type="SUPFAM" id="SSF55811">
    <property type="entry name" value="Nudix"/>
    <property type="match status" value="1"/>
</dbReference>
<dbReference type="PROSITE" id="PS51462">
    <property type="entry name" value="NUDIX"/>
    <property type="match status" value="1"/>
</dbReference>
<evidence type="ECO:0000256" key="16">
    <source>
        <dbReference type="ARBA" id="ARBA00042798"/>
    </source>
</evidence>
<gene>
    <name evidence="20" type="ordered locus">swp_4767</name>
</gene>
<evidence type="ECO:0000256" key="1">
    <source>
        <dbReference type="ARBA" id="ARBA00001946"/>
    </source>
</evidence>
<comment type="cofactor">
    <cofactor evidence="1 18">
        <name>Mg(2+)</name>
        <dbReference type="ChEBI" id="CHEBI:18420"/>
    </cofactor>
</comment>
<dbReference type="InterPro" id="IPR015797">
    <property type="entry name" value="NUDIX_hydrolase-like_dom_sf"/>
</dbReference>
<evidence type="ECO:0000313" key="21">
    <source>
        <dbReference type="Proteomes" id="UP000000753"/>
    </source>
</evidence>
<dbReference type="InterPro" id="IPR020476">
    <property type="entry name" value="Nudix_hydrolase"/>
</dbReference>
<dbReference type="InterPro" id="IPR047127">
    <property type="entry name" value="MutT-like"/>
</dbReference>
<dbReference type="GO" id="GO:0044716">
    <property type="term" value="F:8-oxo-GDP phosphatase activity"/>
    <property type="evidence" value="ECO:0007669"/>
    <property type="project" value="TreeGrafter"/>
</dbReference>
<dbReference type="EC" id="3.6.1.55" evidence="12"/>
<feature type="binding site" evidence="18">
    <location>
        <position position="38"/>
    </location>
    <ligand>
        <name>Mg(2+)</name>
        <dbReference type="ChEBI" id="CHEBI:18420"/>
    </ligand>
</feature>
<dbReference type="Proteomes" id="UP000000753">
    <property type="component" value="Chromosome"/>
</dbReference>
<dbReference type="Gene3D" id="3.90.79.10">
    <property type="entry name" value="Nucleoside Triphosphate Pyrophosphohydrolase"/>
    <property type="match status" value="1"/>
</dbReference>
<keyword evidence="4" id="KW-0235">DNA replication</keyword>
<sequence>MNKQVHVAVGVIENSTQQILLAKRHAHLHQGDKWEFPGGKVEVGETTSQALIRELKEEVDLHVEMTTPMMEIHHDYGDKKVMLDIHWVRDFSGTAQGLEGQAVKWVAKQDLVNFEFPAANKAIVDKILATI</sequence>
<dbReference type="NCBIfam" id="TIGR00586">
    <property type="entry name" value="mutt"/>
    <property type="match status" value="1"/>
</dbReference>
<evidence type="ECO:0000256" key="7">
    <source>
        <dbReference type="ARBA" id="ARBA00022801"/>
    </source>
</evidence>
<feature type="binding site" evidence="18">
    <location>
        <position position="58"/>
    </location>
    <ligand>
        <name>Mg(2+)</name>
        <dbReference type="ChEBI" id="CHEBI:18420"/>
    </ligand>
</feature>
<dbReference type="STRING" id="225849.swp_4767"/>
<dbReference type="AlphaFoldDB" id="B8CUS2"/>
<dbReference type="InterPro" id="IPR020084">
    <property type="entry name" value="NUDIX_hydrolase_CS"/>
</dbReference>
<evidence type="ECO:0000256" key="14">
    <source>
        <dbReference type="ARBA" id="ARBA00041592"/>
    </source>
</evidence>
<dbReference type="PANTHER" id="PTHR47707:SF1">
    <property type="entry name" value="NUDIX HYDROLASE FAMILY PROTEIN"/>
    <property type="match status" value="1"/>
</dbReference>
<dbReference type="InterPro" id="IPR003561">
    <property type="entry name" value="Mutator_MutT"/>
</dbReference>
<evidence type="ECO:0000256" key="10">
    <source>
        <dbReference type="ARBA" id="ARBA00035861"/>
    </source>
</evidence>
<feature type="binding site" evidence="17">
    <location>
        <position position="120"/>
    </location>
    <ligand>
        <name>8-oxo-dGTP</name>
        <dbReference type="ChEBI" id="CHEBI:77896"/>
    </ligand>
</feature>
<reference evidence="20 21" key="1">
    <citation type="journal article" date="2008" name="PLoS ONE">
        <title>Environmental adaptation: genomic analysis of the piezotolerant and psychrotolerant deep-sea iron reducing bacterium Shewanella piezotolerans WP3.</title>
        <authorList>
            <person name="Wang F."/>
            <person name="Wang J."/>
            <person name="Jian H."/>
            <person name="Zhang B."/>
            <person name="Li S."/>
            <person name="Wang F."/>
            <person name="Zeng X."/>
            <person name="Gao L."/>
            <person name="Bartlett D.H."/>
            <person name="Yu J."/>
            <person name="Hu S."/>
            <person name="Xiao X."/>
        </authorList>
    </citation>
    <scope>NUCLEOTIDE SEQUENCE [LARGE SCALE GENOMIC DNA]</scope>
    <source>
        <strain evidence="21">WP3 / JCM 13877</strain>
    </source>
</reference>
<proteinExistence type="inferred from homology"/>
<name>B8CUS2_SHEPW</name>
<keyword evidence="21" id="KW-1185">Reference proteome</keyword>
<evidence type="ECO:0000256" key="5">
    <source>
        <dbReference type="ARBA" id="ARBA00022723"/>
    </source>
</evidence>
<dbReference type="EMBL" id="CP000472">
    <property type="protein sequence ID" value="ACJ31398.1"/>
    <property type="molecule type" value="Genomic_DNA"/>
</dbReference>
<dbReference type="PROSITE" id="PS00893">
    <property type="entry name" value="NUDIX_BOX"/>
    <property type="match status" value="1"/>
</dbReference>
<evidence type="ECO:0000256" key="13">
    <source>
        <dbReference type="ARBA" id="ARBA00040794"/>
    </source>
</evidence>
<feature type="binding site" evidence="17">
    <location>
        <position position="29"/>
    </location>
    <ligand>
        <name>8-oxo-dGTP</name>
        <dbReference type="ChEBI" id="CHEBI:77896"/>
    </ligand>
</feature>
<dbReference type="RefSeq" id="WP_020914728.1">
    <property type="nucleotide sequence ID" value="NC_011566.1"/>
</dbReference>
<keyword evidence="8 18" id="KW-0460">Magnesium</keyword>
<dbReference type="GO" id="GO:0008413">
    <property type="term" value="F:8-oxo-7,8-dihydroguanosine triphosphate pyrophosphatase activity"/>
    <property type="evidence" value="ECO:0007669"/>
    <property type="project" value="InterPro"/>
</dbReference>
<dbReference type="PRINTS" id="PR00502">
    <property type="entry name" value="NUDIXFAMILY"/>
</dbReference>
<dbReference type="eggNOG" id="COG0494">
    <property type="taxonomic scope" value="Bacteria"/>
</dbReference>
<dbReference type="KEGG" id="swp:swp_4767"/>
<evidence type="ECO:0000256" key="9">
    <source>
        <dbReference type="ARBA" id="ARBA00023204"/>
    </source>
</evidence>
<protein>
    <recommendedName>
        <fullName evidence="13">8-oxo-dGTP diphosphatase</fullName>
        <ecNumber evidence="12">3.6.1.55</ecNumber>
    </recommendedName>
    <alternativeName>
        <fullName evidence="16">7,8-dihydro-8-oxoguanine-triphosphatase</fullName>
    </alternativeName>
    <alternativeName>
        <fullName evidence="15">Mutator protein MutT</fullName>
    </alternativeName>
    <alternativeName>
        <fullName evidence="14">dGTP pyrophosphohydrolase</fullName>
    </alternativeName>
</protein>
<evidence type="ECO:0000256" key="2">
    <source>
        <dbReference type="ARBA" id="ARBA00005582"/>
    </source>
</evidence>
<dbReference type="GO" id="GO:0035539">
    <property type="term" value="F:8-oxo-7,8-dihydrodeoxyguanosine triphosphate pyrophosphatase activity"/>
    <property type="evidence" value="ECO:0007669"/>
    <property type="project" value="UniProtKB-EC"/>
</dbReference>
<keyword evidence="7" id="KW-0378">Hydrolase</keyword>
<feature type="binding site" evidence="17">
    <location>
        <begin position="35"/>
        <end position="38"/>
    </location>
    <ligand>
        <name>8-oxo-dGTP</name>
        <dbReference type="ChEBI" id="CHEBI:77896"/>
    </ligand>
</feature>
<feature type="domain" description="Nudix hydrolase" evidence="19">
    <location>
        <begin position="2"/>
        <end position="130"/>
    </location>
</feature>
<dbReference type="GO" id="GO:0046872">
    <property type="term" value="F:metal ion binding"/>
    <property type="evidence" value="ECO:0007669"/>
    <property type="project" value="UniProtKB-KW"/>
</dbReference>
<feature type="binding site" evidence="17">
    <location>
        <position position="24"/>
    </location>
    <ligand>
        <name>8-oxo-dGTP</name>
        <dbReference type="ChEBI" id="CHEBI:77896"/>
    </ligand>
</feature>
<evidence type="ECO:0000259" key="19">
    <source>
        <dbReference type="PROSITE" id="PS51462"/>
    </source>
</evidence>
<keyword evidence="9" id="KW-0234">DNA repair</keyword>
<keyword evidence="5 18" id="KW-0479">Metal-binding</keyword>
<accession>B8CUS2</accession>
<evidence type="ECO:0000256" key="12">
    <source>
        <dbReference type="ARBA" id="ARBA00038905"/>
    </source>
</evidence>
<keyword evidence="3" id="KW-0515">Mutator protein</keyword>
<evidence type="ECO:0000256" key="6">
    <source>
        <dbReference type="ARBA" id="ARBA00022763"/>
    </source>
</evidence>
<dbReference type="PANTHER" id="PTHR47707">
    <property type="entry name" value="8-OXO-DGTP DIPHOSPHATASE"/>
    <property type="match status" value="1"/>
</dbReference>
<evidence type="ECO:0000256" key="17">
    <source>
        <dbReference type="PIRSR" id="PIRSR603561-1"/>
    </source>
</evidence>
<dbReference type="HOGENOM" id="CLU_037162_19_2_6"/>
<dbReference type="FunFam" id="3.90.79.10:FF:000014">
    <property type="entry name" value="8-oxo-dGTP diphosphatase MutT"/>
    <property type="match status" value="1"/>
</dbReference>
<dbReference type="OrthoDB" id="9810648at2"/>
<keyword evidence="6" id="KW-0227">DNA damage</keyword>
<comment type="similarity">
    <text evidence="2">Belongs to the Nudix hydrolase family.</text>
</comment>
<evidence type="ECO:0000256" key="11">
    <source>
        <dbReference type="ARBA" id="ARBA00036904"/>
    </source>
</evidence>
<dbReference type="Pfam" id="PF14815">
    <property type="entry name" value="NUDIX_4"/>
    <property type="match status" value="1"/>
</dbReference>
<dbReference type="GO" id="GO:0006281">
    <property type="term" value="P:DNA repair"/>
    <property type="evidence" value="ECO:0007669"/>
    <property type="project" value="UniProtKB-KW"/>
</dbReference>
<organism evidence="20 21">
    <name type="scientific">Shewanella piezotolerans (strain WP3 / JCM 13877)</name>
    <dbReference type="NCBI Taxonomy" id="225849"/>
    <lineage>
        <taxon>Bacteria</taxon>
        <taxon>Pseudomonadati</taxon>
        <taxon>Pseudomonadota</taxon>
        <taxon>Gammaproteobacteria</taxon>
        <taxon>Alteromonadales</taxon>
        <taxon>Shewanellaceae</taxon>
        <taxon>Shewanella</taxon>
    </lineage>
</organism>
<dbReference type="GO" id="GO:0006260">
    <property type="term" value="P:DNA replication"/>
    <property type="evidence" value="ECO:0007669"/>
    <property type="project" value="UniProtKB-KW"/>
</dbReference>
<evidence type="ECO:0000256" key="4">
    <source>
        <dbReference type="ARBA" id="ARBA00022705"/>
    </source>
</evidence>
<dbReference type="GO" id="GO:0044715">
    <property type="term" value="F:8-oxo-dGDP phosphatase activity"/>
    <property type="evidence" value="ECO:0007669"/>
    <property type="project" value="TreeGrafter"/>
</dbReference>
<evidence type="ECO:0000256" key="18">
    <source>
        <dbReference type="PIRSR" id="PIRSR603561-2"/>
    </source>
</evidence>
<comment type="catalytic activity">
    <reaction evidence="10">
        <text>8-oxo-dGTP + H2O = 8-oxo-dGMP + diphosphate + H(+)</text>
        <dbReference type="Rhea" id="RHEA:31575"/>
        <dbReference type="ChEBI" id="CHEBI:15377"/>
        <dbReference type="ChEBI" id="CHEBI:15378"/>
        <dbReference type="ChEBI" id="CHEBI:33019"/>
        <dbReference type="ChEBI" id="CHEBI:63224"/>
        <dbReference type="ChEBI" id="CHEBI:77896"/>
        <dbReference type="EC" id="3.6.1.55"/>
    </reaction>
</comment>
<dbReference type="InterPro" id="IPR029119">
    <property type="entry name" value="MutY_C"/>
</dbReference>
<evidence type="ECO:0000256" key="15">
    <source>
        <dbReference type="ARBA" id="ARBA00041979"/>
    </source>
</evidence>
<evidence type="ECO:0000256" key="3">
    <source>
        <dbReference type="ARBA" id="ARBA00022457"/>
    </source>
</evidence>
<evidence type="ECO:0000313" key="20">
    <source>
        <dbReference type="EMBL" id="ACJ31398.1"/>
    </source>
</evidence>